<accession>A0A842HXG4</accession>
<protein>
    <submittedName>
        <fullName evidence="3">EAL domain-containing protein</fullName>
    </submittedName>
</protein>
<dbReference type="InterPro" id="IPR001633">
    <property type="entry name" value="EAL_dom"/>
</dbReference>
<evidence type="ECO:0000313" key="4">
    <source>
        <dbReference type="Proteomes" id="UP000564378"/>
    </source>
</evidence>
<dbReference type="GO" id="GO:0071111">
    <property type="term" value="F:cyclic-guanylate-specific phosphodiesterase activity"/>
    <property type="evidence" value="ECO:0007669"/>
    <property type="project" value="InterPro"/>
</dbReference>
<keyword evidence="1" id="KW-0472">Membrane</keyword>
<gene>
    <name evidence="3" type="ORF">H6P80_09200</name>
</gene>
<sequence length="773" mass="84642">MLGLKRSGRDSGTGTLARGSLSPVLWAATISLLIGLTGFGEPLDLALSGLRNKMRSQPVSGEIVAVGIDRRALRDIGGWPWDGETIAALNDSLFEAGARRVYYNFYFQSGEVRNEPALIDSVGRFPGRVFVASSVSPDPRDRSFVNPSEAIAEQVEVVSISKWITFWNGVESVPYRMRIAGVSRPSMEAAIADISGEEGELFRVDYSYSVASIPYWSAEHFVQNEGPLPDLTGRDVVVGGNDETVSDYYSVLGQRPAAGLFVTILGAETLKAGRPAFLGWISYWAFCFALFLAWRNQLWSMRTILTCLALLPVTFLGTTLLETINISAELAPTIAFVLIMLVWGIWARMGRRKKSEGTINPISGLPTFNAALHDEPLNRHVVVGAHFDTLAEIVSALPAHLEAEVTSQVVNRLQLGIGNTALMHGDDGNFCWFVPAEDFDRAVTQFSGIHALFRNPVLVDGKQFDTNVTFGIDRDPAMPLSHRITSVLAAAREAMSSGVLWIEHDREARPQKEWGLAMIGELESAISRGEMRTVFQPQIDLLDGRIMSAEALVRWKHPVRGEIGPGEFIALAEQRGRIKHLTTFVLDQALEFVAEARKSNPDFTVAVNLSVSLLNDDSLIELVLGAIRQRDLSPSCLTLEITETAPFKDKGRAAELLARLTQMGVRIAIDDYGAGQSSLDYFRELPVHEIKIDRSFVQKLPGSEADEVLVKSIIDLSHALSKSVTAEGVEEEEALELLKQFGCDRAQGYLIGFPMSPGELLDTLSPGGNRASA</sequence>
<dbReference type="Proteomes" id="UP000564378">
    <property type="component" value="Unassembled WGS sequence"/>
</dbReference>
<dbReference type="SUPFAM" id="SSF141868">
    <property type="entry name" value="EAL domain-like"/>
    <property type="match status" value="1"/>
</dbReference>
<evidence type="ECO:0000259" key="2">
    <source>
        <dbReference type="PROSITE" id="PS50883"/>
    </source>
</evidence>
<dbReference type="InterPro" id="IPR050706">
    <property type="entry name" value="Cyclic-di-GMP_PDE-like"/>
</dbReference>
<reference evidence="3 4" key="1">
    <citation type="submission" date="2020-08" db="EMBL/GenBank/DDBJ databases">
        <title>Draft genome sequence of Parasphingopyxis sp. GrpM-11.</title>
        <authorList>
            <person name="Oh J."/>
            <person name="Roh D.-H."/>
        </authorList>
    </citation>
    <scope>NUCLEOTIDE SEQUENCE [LARGE SCALE GENOMIC DNA]</scope>
    <source>
        <strain evidence="3 4">GrpM-11</strain>
    </source>
</reference>
<proteinExistence type="predicted"/>
<dbReference type="PANTHER" id="PTHR33121:SF79">
    <property type="entry name" value="CYCLIC DI-GMP PHOSPHODIESTERASE PDED-RELATED"/>
    <property type="match status" value="1"/>
</dbReference>
<feature type="transmembrane region" description="Helical" evidence="1">
    <location>
        <begin position="303"/>
        <end position="324"/>
    </location>
</feature>
<dbReference type="Gene3D" id="3.20.20.450">
    <property type="entry name" value="EAL domain"/>
    <property type="match status" value="1"/>
</dbReference>
<dbReference type="Pfam" id="PF05226">
    <property type="entry name" value="CHASE2"/>
    <property type="match status" value="1"/>
</dbReference>
<keyword evidence="1" id="KW-0812">Transmembrane</keyword>
<dbReference type="InterPro" id="IPR035919">
    <property type="entry name" value="EAL_sf"/>
</dbReference>
<dbReference type="InterPro" id="IPR007890">
    <property type="entry name" value="CHASE2"/>
</dbReference>
<feature type="transmembrane region" description="Helical" evidence="1">
    <location>
        <begin position="330"/>
        <end position="347"/>
    </location>
</feature>
<keyword evidence="1" id="KW-1133">Transmembrane helix</keyword>
<evidence type="ECO:0000256" key="1">
    <source>
        <dbReference type="SAM" id="Phobius"/>
    </source>
</evidence>
<dbReference type="AlphaFoldDB" id="A0A842HXG4"/>
<dbReference type="EMBL" id="JACJVJ010000002">
    <property type="protein sequence ID" value="MBC2777796.1"/>
    <property type="molecule type" value="Genomic_DNA"/>
</dbReference>
<evidence type="ECO:0000313" key="3">
    <source>
        <dbReference type="EMBL" id="MBC2777796.1"/>
    </source>
</evidence>
<dbReference type="CDD" id="cd01948">
    <property type="entry name" value="EAL"/>
    <property type="match status" value="1"/>
</dbReference>
<keyword evidence="4" id="KW-1185">Reference proteome</keyword>
<comment type="caution">
    <text evidence="3">The sequence shown here is derived from an EMBL/GenBank/DDBJ whole genome shotgun (WGS) entry which is preliminary data.</text>
</comment>
<feature type="domain" description="EAL" evidence="2">
    <location>
        <begin position="515"/>
        <end position="768"/>
    </location>
</feature>
<dbReference type="PROSITE" id="PS50883">
    <property type="entry name" value="EAL"/>
    <property type="match status" value="1"/>
</dbReference>
<name>A0A842HXG4_9SPHN</name>
<dbReference type="SMART" id="SM01080">
    <property type="entry name" value="CHASE2"/>
    <property type="match status" value="1"/>
</dbReference>
<dbReference type="SMART" id="SM00052">
    <property type="entry name" value="EAL"/>
    <property type="match status" value="1"/>
</dbReference>
<feature type="transmembrane region" description="Helical" evidence="1">
    <location>
        <begin position="277"/>
        <end position="294"/>
    </location>
</feature>
<dbReference type="Pfam" id="PF00563">
    <property type="entry name" value="EAL"/>
    <property type="match status" value="1"/>
</dbReference>
<dbReference type="RefSeq" id="WP_185801110.1">
    <property type="nucleotide sequence ID" value="NZ_JACJVJ010000002.1"/>
</dbReference>
<dbReference type="PANTHER" id="PTHR33121">
    <property type="entry name" value="CYCLIC DI-GMP PHOSPHODIESTERASE PDEF"/>
    <property type="match status" value="1"/>
</dbReference>
<organism evidence="3 4">
    <name type="scientific">Parasphingopyxis marina</name>
    <dbReference type="NCBI Taxonomy" id="2761622"/>
    <lineage>
        <taxon>Bacteria</taxon>
        <taxon>Pseudomonadati</taxon>
        <taxon>Pseudomonadota</taxon>
        <taxon>Alphaproteobacteria</taxon>
        <taxon>Sphingomonadales</taxon>
        <taxon>Sphingomonadaceae</taxon>
        <taxon>Parasphingopyxis</taxon>
    </lineage>
</organism>